<proteinExistence type="predicted"/>
<dbReference type="OrthoDB" id="8016675at2"/>
<evidence type="ECO:0000256" key="2">
    <source>
        <dbReference type="SAM" id="SignalP"/>
    </source>
</evidence>
<organism evidence="3 4">
    <name type="scientific">Pelagibacterium lentulum</name>
    <dbReference type="NCBI Taxonomy" id="2029865"/>
    <lineage>
        <taxon>Bacteria</taxon>
        <taxon>Pseudomonadati</taxon>
        <taxon>Pseudomonadota</taxon>
        <taxon>Alphaproteobacteria</taxon>
        <taxon>Hyphomicrobiales</taxon>
        <taxon>Devosiaceae</taxon>
        <taxon>Pelagibacterium</taxon>
    </lineage>
</organism>
<dbReference type="RefSeq" id="WP_127074299.1">
    <property type="nucleotide sequence ID" value="NZ_BMKB01000003.1"/>
</dbReference>
<keyword evidence="4" id="KW-1185">Reference proteome</keyword>
<dbReference type="PANTHER" id="PTHR33376">
    <property type="match status" value="1"/>
</dbReference>
<feature type="signal peptide" evidence="2">
    <location>
        <begin position="1"/>
        <end position="32"/>
    </location>
</feature>
<gene>
    <name evidence="3" type="ORF">GCM10011499_19580</name>
</gene>
<evidence type="ECO:0000313" key="3">
    <source>
        <dbReference type="EMBL" id="GGA49758.1"/>
    </source>
</evidence>
<comment type="caution">
    <text evidence="3">The sequence shown here is derived from an EMBL/GenBank/DDBJ whole genome shotgun (WGS) entry which is preliminary data.</text>
</comment>
<reference evidence="3 4" key="1">
    <citation type="journal article" date="2014" name="Int. J. Syst. Evol. Microbiol.">
        <title>Complete genome sequence of Corynebacterium casei LMG S-19264T (=DSM 44701T), isolated from a smear-ripened cheese.</title>
        <authorList>
            <consortium name="US DOE Joint Genome Institute (JGI-PGF)"/>
            <person name="Walter F."/>
            <person name="Albersmeier A."/>
            <person name="Kalinowski J."/>
            <person name="Ruckert C."/>
        </authorList>
    </citation>
    <scope>NUCLEOTIDE SEQUENCE [LARGE SCALE GENOMIC DNA]</scope>
    <source>
        <strain evidence="3 4">CGMCC 1.15896</strain>
    </source>
</reference>
<sequence>MSFAFTRRGLMASAAGLALSAAVAGTALPAFADTVTLRMSAVQTPTDVRSVVIEEIFAPAIADFATYEPHYNGTLFRQGTELEAIARGNLEMSITSAQELSNYFPEWSMFTSGYLMRDGRHQINVFQSDIGEEMYQIVEDAMGIKLLTVIYLGQRHVNLRGDREVTTPEDLSGVILRMPDADSWQFLGRALGANPVPMAFGEVYTALQTGAIDGQDNPLPTVRDSRFYEVTDQIVLTSHLVDMNFLSISADVWNSFTPEQQDVMQQAAYDAAEEIYVRQSGLENELATYFESQGLRVYTPDVDAFRSHVQALYLDSQYAQDWPEGMVDRVNAVPGEE</sequence>
<evidence type="ECO:0000256" key="1">
    <source>
        <dbReference type="ARBA" id="ARBA00022729"/>
    </source>
</evidence>
<dbReference type="Proteomes" id="UP000596977">
    <property type="component" value="Unassembled WGS sequence"/>
</dbReference>
<dbReference type="NCBIfam" id="NF037995">
    <property type="entry name" value="TRAP_S1"/>
    <property type="match status" value="1"/>
</dbReference>
<dbReference type="AlphaFoldDB" id="A0A916VXN9"/>
<dbReference type="PANTHER" id="PTHR33376:SF4">
    <property type="entry name" value="SIALIC ACID-BINDING PERIPLASMIC PROTEIN SIAP"/>
    <property type="match status" value="1"/>
</dbReference>
<dbReference type="PROSITE" id="PS51318">
    <property type="entry name" value="TAT"/>
    <property type="match status" value="1"/>
</dbReference>
<dbReference type="Pfam" id="PF03480">
    <property type="entry name" value="DctP"/>
    <property type="match status" value="1"/>
</dbReference>
<name>A0A916VXN9_9HYPH</name>
<feature type="chain" id="PRO_5037483381" evidence="2">
    <location>
        <begin position="33"/>
        <end position="337"/>
    </location>
</feature>
<accession>A0A916VXN9</accession>
<dbReference type="InterPro" id="IPR038404">
    <property type="entry name" value="TRAP_DctP_sf"/>
</dbReference>
<dbReference type="Gene3D" id="3.40.190.170">
    <property type="entry name" value="Bacterial extracellular solute-binding protein, family 7"/>
    <property type="match status" value="1"/>
</dbReference>
<dbReference type="EMBL" id="BMKB01000003">
    <property type="protein sequence ID" value="GGA49758.1"/>
    <property type="molecule type" value="Genomic_DNA"/>
</dbReference>
<evidence type="ECO:0000313" key="4">
    <source>
        <dbReference type="Proteomes" id="UP000596977"/>
    </source>
</evidence>
<protein>
    <submittedName>
        <fullName evidence="3">C4-dicarboxylate ABC transporter</fullName>
    </submittedName>
</protein>
<dbReference type="InterPro" id="IPR018389">
    <property type="entry name" value="DctP_fam"/>
</dbReference>
<dbReference type="InterPro" id="IPR006311">
    <property type="entry name" value="TAT_signal"/>
</dbReference>
<keyword evidence="1 2" id="KW-0732">Signal</keyword>
<dbReference type="GO" id="GO:0055085">
    <property type="term" value="P:transmembrane transport"/>
    <property type="evidence" value="ECO:0007669"/>
    <property type="project" value="InterPro"/>
</dbReference>